<dbReference type="Gene3D" id="3.20.20.220">
    <property type="match status" value="1"/>
</dbReference>
<dbReference type="UniPathway" id="UPA00193"/>
<accession>A0A7C4VZA8</accession>
<evidence type="ECO:0000256" key="5">
    <source>
        <dbReference type="ARBA" id="ARBA00022827"/>
    </source>
</evidence>
<comment type="similarity">
    <text evidence="3 9">Belongs to the methylenetetrahydrofolate reductase family.</text>
</comment>
<dbReference type="AlphaFoldDB" id="A0A7C4VZA8"/>
<sequence>MQLNQKLAEGKFVILAEMEPPKGADPSIMVRQSRRVKELVDGFLVPEMNKAVMRMSSLGGAVVLQQNGMQALMQVCCRDRNRLALQADLLAASACGVQAVMAVRGEDVRFGDHPDAKAVYDLDELTLLDAIQKMQQGKDLAGVDLATAPRFLVGASVNAAAKGEPLERELEAMAEKQKKGVSFWVTPPIFDLDAFGPFLNRIDRSKTPILPTVLLLKSAGMARYMARNLENISIPDSLVFRIQSAPDRVQECVRIAAETISAVKAKGFAGVLISTIGWEDRLPDILEQVR</sequence>
<comment type="pathway">
    <text evidence="7">Amino-acid biosynthesis; L-methionine biosynthesis via de novo pathway.</text>
</comment>
<gene>
    <name evidence="10" type="ORF">ENS29_13760</name>
</gene>
<reference evidence="10" key="1">
    <citation type="journal article" date="2020" name="mSystems">
        <title>Genome- and Community-Level Interaction Insights into Carbon Utilization and Element Cycling Functions of Hydrothermarchaeota in Hydrothermal Sediment.</title>
        <authorList>
            <person name="Zhou Z."/>
            <person name="Liu Y."/>
            <person name="Xu W."/>
            <person name="Pan J."/>
            <person name="Luo Z.H."/>
            <person name="Li M."/>
        </authorList>
    </citation>
    <scope>NUCLEOTIDE SEQUENCE [LARGE SCALE GENOMIC DNA]</scope>
    <source>
        <strain evidence="10">SpSt-477</strain>
    </source>
</reference>
<protein>
    <recommendedName>
        <fullName evidence="9">Methylenetetrahydrofolate reductase</fullName>
    </recommendedName>
</protein>
<evidence type="ECO:0000256" key="8">
    <source>
        <dbReference type="ARBA" id="ARBA00048628"/>
    </source>
</evidence>
<name>A0A7C4VZA8_9BACT</name>
<proteinExistence type="inferred from homology"/>
<evidence type="ECO:0000313" key="10">
    <source>
        <dbReference type="EMBL" id="HGU33894.1"/>
    </source>
</evidence>
<dbReference type="Pfam" id="PF02219">
    <property type="entry name" value="MTHFR"/>
    <property type="match status" value="1"/>
</dbReference>
<evidence type="ECO:0000256" key="1">
    <source>
        <dbReference type="ARBA" id="ARBA00001974"/>
    </source>
</evidence>
<dbReference type="GO" id="GO:0009086">
    <property type="term" value="P:methionine biosynthetic process"/>
    <property type="evidence" value="ECO:0007669"/>
    <property type="project" value="TreeGrafter"/>
</dbReference>
<evidence type="ECO:0000256" key="4">
    <source>
        <dbReference type="ARBA" id="ARBA00022630"/>
    </source>
</evidence>
<dbReference type="EMBL" id="DSUH01000318">
    <property type="protein sequence ID" value="HGU33894.1"/>
    <property type="molecule type" value="Genomic_DNA"/>
</dbReference>
<keyword evidence="6 9" id="KW-0560">Oxidoreductase</keyword>
<evidence type="ECO:0000256" key="7">
    <source>
        <dbReference type="ARBA" id="ARBA00034478"/>
    </source>
</evidence>
<dbReference type="GO" id="GO:0035999">
    <property type="term" value="P:tetrahydrofolate interconversion"/>
    <property type="evidence" value="ECO:0007669"/>
    <property type="project" value="UniProtKB-UniPathway"/>
</dbReference>
<keyword evidence="5 9" id="KW-0274">FAD</keyword>
<organism evidence="10">
    <name type="scientific">Desulfatirhabdium butyrativorans</name>
    <dbReference type="NCBI Taxonomy" id="340467"/>
    <lineage>
        <taxon>Bacteria</taxon>
        <taxon>Pseudomonadati</taxon>
        <taxon>Thermodesulfobacteriota</taxon>
        <taxon>Desulfobacteria</taxon>
        <taxon>Desulfobacterales</taxon>
        <taxon>Desulfatirhabdiaceae</taxon>
        <taxon>Desulfatirhabdium</taxon>
    </lineage>
</organism>
<evidence type="ECO:0000256" key="6">
    <source>
        <dbReference type="ARBA" id="ARBA00023002"/>
    </source>
</evidence>
<keyword evidence="4 9" id="KW-0285">Flavoprotein</keyword>
<evidence type="ECO:0000256" key="3">
    <source>
        <dbReference type="ARBA" id="ARBA00006743"/>
    </source>
</evidence>
<comment type="caution">
    <text evidence="10">The sequence shown here is derived from an EMBL/GenBank/DDBJ whole genome shotgun (WGS) entry which is preliminary data.</text>
</comment>
<dbReference type="PANTHER" id="PTHR45754:SF3">
    <property type="entry name" value="METHYLENETETRAHYDROFOLATE REDUCTASE (NADPH)"/>
    <property type="match status" value="1"/>
</dbReference>
<dbReference type="InterPro" id="IPR003171">
    <property type="entry name" value="Mehydrof_redctse-like"/>
</dbReference>
<evidence type="ECO:0000256" key="2">
    <source>
        <dbReference type="ARBA" id="ARBA00004777"/>
    </source>
</evidence>
<comment type="catalytic activity">
    <reaction evidence="8">
        <text>(6S)-5-methyl-5,6,7,8-tetrahydrofolate + NAD(+) = (6R)-5,10-methylene-5,6,7,8-tetrahydrofolate + NADH + H(+)</text>
        <dbReference type="Rhea" id="RHEA:19821"/>
        <dbReference type="ChEBI" id="CHEBI:15378"/>
        <dbReference type="ChEBI" id="CHEBI:15636"/>
        <dbReference type="ChEBI" id="CHEBI:18608"/>
        <dbReference type="ChEBI" id="CHEBI:57540"/>
        <dbReference type="ChEBI" id="CHEBI:57945"/>
        <dbReference type="EC" id="1.5.1.54"/>
    </reaction>
    <physiologicalReaction direction="right-to-left" evidence="8">
        <dbReference type="Rhea" id="RHEA:19823"/>
    </physiologicalReaction>
</comment>
<comment type="cofactor">
    <cofactor evidence="1 9">
        <name>FAD</name>
        <dbReference type="ChEBI" id="CHEBI:57692"/>
    </cofactor>
</comment>
<dbReference type="PANTHER" id="PTHR45754">
    <property type="entry name" value="METHYLENETETRAHYDROFOLATE REDUCTASE"/>
    <property type="match status" value="1"/>
</dbReference>
<dbReference type="InterPro" id="IPR029041">
    <property type="entry name" value="FAD-linked_oxidoreductase-like"/>
</dbReference>
<comment type="pathway">
    <text evidence="2 9">One-carbon metabolism; tetrahydrofolate interconversion.</text>
</comment>
<dbReference type="GO" id="GO:0071949">
    <property type="term" value="F:FAD binding"/>
    <property type="evidence" value="ECO:0007669"/>
    <property type="project" value="TreeGrafter"/>
</dbReference>
<dbReference type="SUPFAM" id="SSF51730">
    <property type="entry name" value="FAD-linked oxidoreductase"/>
    <property type="match status" value="1"/>
</dbReference>
<evidence type="ECO:0000256" key="9">
    <source>
        <dbReference type="RuleBase" id="RU003862"/>
    </source>
</evidence>
<dbReference type="GO" id="GO:0005829">
    <property type="term" value="C:cytosol"/>
    <property type="evidence" value="ECO:0007669"/>
    <property type="project" value="TreeGrafter"/>
</dbReference>
<dbReference type="GO" id="GO:0106312">
    <property type="term" value="F:methylenetetrahydrofolate reductase (NADH) activity"/>
    <property type="evidence" value="ECO:0007669"/>
    <property type="project" value="UniProtKB-EC"/>
</dbReference>